<evidence type="ECO:0000256" key="2">
    <source>
        <dbReference type="ARBA" id="ARBA00022801"/>
    </source>
</evidence>
<dbReference type="PANTHER" id="PTHR39181:SF1">
    <property type="entry name" value="TYROSINE-PROTEIN PHOSPHATASE YWQE"/>
    <property type="match status" value="1"/>
</dbReference>
<dbReference type="PANTHER" id="PTHR39181">
    <property type="entry name" value="TYROSINE-PROTEIN PHOSPHATASE YWQE"/>
    <property type="match status" value="1"/>
</dbReference>
<reference evidence="9" key="1">
    <citation type="journal article" date="2019" name="Int. J. Syst. Evol. Microbiol.">
        <title>The Global Catalogue of Microorganisms (GCM) 10K type strain sequencing project: providing services to taxonomists for standard genome sequencing and annotation.</title>
        <authorList>
            <consortium name="The Broad Institute Genomics Platform"/>
            <consortium name="The Broad Institute Genome Sequencing Center for Infectious Disease"/>
            <person name="Wu L."/>
            <person name="Ma J."/>
        </authorList>
    </citation>
    <scope>NUCLEOTIDE SEQUENCE [LARGE SCALE GENOMIC DNA]</scope>
    <source>
        <strain evidence="9">CGMCC 1.12237</strain>
    </source>
</reference>
<comment type="caution">
    <text evidence="6">Lacks conserved residue(s) required for the propagation of feature annotation.</text>
</comment>
<evidence type="ECO:0000313" key="8">
    <source>
        <dbReference type="EMBL" id="MFC5465588.1"/>
    </source>
</evidence>
<keyword evidence="9" id="KW-1185">Reference proteome</keyword>
<organism evidence="8 9">
    <name type="scientific">Lederbergia graminis</name>
    <dbReference type="NCBI Taxonomy" id="735518"/>
    <lineage>
        <taxon>Bacteria</taxon>
        <taxon>Bacillati</taxon>
        <taxon>Bacillota</taxon>
        <taxon>Bacilli</taxon>
        <taxon>Bacillales</taxon>
        <taxon>Bacillaceae</taxon>
        <taxon>Lederbergia</taxon>
    </lineage>
</organism>
<dbReference type="RefSeq" id="WP_382352236.1">
    <property type="nucleotide sequence ID" value="NZ_JBHSMC010000015.1"/>
</dbReference>
<dbReference type="Gene3D" id="3.20.20.140">
    <property type="entry name" value="Metal-dependent hydrolases"/>
    <property type="match status" value="1"/>
</dbReference>
<dbReference type="Pfam" id="PF19567">
    <property type="entry name" value="CpsB_CapC"/>
    <property type="match status" value="1"/>
</dbReference>
<sequence length="255" mass="29038">MIDIHCHILPRVDDGSSNFTESLLMAKQAESEGIRTIVATPHHQNGKYNNFKVDILQKTAELNEYLQSEKVDVTILPGQETRIYGEFVEGFKDDEIMTLGNVSSYVFLELPTSSVPRYTDQLCFDIQMLGLTPVIVHPERNTELLENPDKLYRLVKNGAASQITAASLTGYFGKKIQKFTFDLVEANLTHFLASDAHNTKSRTFKMAEALDLVEKKYGTDLLYYFIDNAELILDGQDIYREIPEKVKRKKIFGLF</sequence>
<dbReference type="SUPFAM" id="SSF89550">
    <property type="entry name" value="PHP domain-like"/>
    <property type="match status" value="1"/>
</dbReference>
<proteinExistence type="inferred from homology"/>
<keyword evidence="2 5" id="KW-0378">Hydrolase</keyword>
<dbReference type="InterPro" id="IPR016667">
    <property type="entry name" value="Caps_polysacc_synth_CpsB/CapC"/>
</dbReference>
<evidence type="ECO:0000313" key="9">
    <source>
        <dbReference type="Proteomes" id="UP001596147"/>
    </source>
</evidence>
<dbReference type="PROSITE" id="PS51084">
    <property type="entry name" value="HIT_2"/>
    <property type="match status" value="1"/>
</dbReference>
<evidence type="ECO:0000256" key="5">
    <source>
        <dbReference type="PIRNR" id="PIRNR016557"/>
    </source>
</evidence>
<dbReference type="InterPro" id="IPR011146">
    <property type="entry name" value="HIT-like"/>
</dbReference>
<comment type="similarity">
    <text evidence="1 5">Belongs to the metallo-dependent hydrolases superfamily. CpsB/CapC family.</text>
</comment>
<dbReference type="InterPro" id="IPR016195">
    <property type="entry name" value="Pol/histidinol_Pase-like"/>
</dbReference>
<dbReference type="PIRSF" id="PIRSF016557">
    <property type="entry name" value="Caps_synth_CpsB"/>
    <property type="match status" value="1"/>
</dbReference>
<evidence type="ECO:0000256" key="6">
    <source>
        <dbReference type="PROSITE-ProRule" id="PRU00464"/>
    </source>
</evidence>
<dbReference type="Proteomes" id="UP001596147">
    <property type="component" value="Unassembled WGS sequence"/>
</dbReference>
<evidence type="ECO:0000256" key="4">
    <source>
        <dbReference type="ARBA" id="ARBA00051722"/>
    </source>
</evidence>
<evidence type="ECO:0000256" key="1">
    <source>
        <dbReference type="ARBA" id="ARBA00005750"/>
    </source>
</evidence>
<accession>A0ABW0LIX0</accession>
<evidence type="ECO:0000259" key="7">
    <source>
        <dbReference type="PROSITE" id="PS51084"/>
    </source>
</evidence>
<protein>
    <recommendedName>
        <fullName evidence="5">Tyrosine-protein phosphatase</fullName>
        <ecNumber evidence="5">3.1.3.48</ecNumber>
    </recommendedName>
</protein>
<evidence type="ECO:0000256" key="3">
    <source>
        <dbReference type="ARBA" id="ARBA00022912"/>
    </source>
</evidence>
<comment type="catalytic activity">
    <reaction evidence="4 5">
        <text>O-phospho-L-tyrosyl-[protein] + H2O = L-tyrosyl-[protein] + phosphate</text>
        <dbReference type="Rhea" id="RHEA:10684"/>
        <dbReference type="Rhea" id="RHEA-COMP:10136"/>
        <dbReference type="Rhea" id="RHEA-COMP:20101"/>
        <dbReference type="ChEBI" id="CHEBI:15377"/>
        <dbReference type="ChEBI" id="CHEBI:43474"/>
        <dbReference type="ChEBI" id="CHEBI:46858"/>
        <dbReference type="ChEBI" id="CHEBI:61978"/>
        <dbReference type="EC" id="3.1.3.48"/>
    </reaction>
</comment>
<name>A0ABW0LIX0_9BACI</name>
<gene>
    <name evidence="8" type="ORF">ACFPM4_12625</name>
</gene>
<dbReference type="EC" id="3.1.3.48" evidence="5"/>
<dbReference type="EMBL" id="JBHSMC010000015">
    <property type="protein sequence ID" value="MFC5465588.1"/>
    <property type="molecule type" value="Genomic_DNA"/>
</dbReference>
<feature type="domain" description="HIT" evidence="7">
    <location>
        <begin position="1"/>
        <end position="19"/>
    </location>
</feature>
<keyword evidence="3 5" id="KW-0904">Protein phosphatase</keyword>
<comment type="caution">
    <text evidence="8">The sequence shown here is derived from an EMBL/GenBank/DDBJ whole genome shotgun (WGS) entry which is preliminary data.</text>
</comment>